<evidence type="ECO:0000313" key="1">
    <source>
        <dbReference type="EMBL" id="PYE78485.1"/>
    </source>
</evidence>
<dbReference type="EMBL" id="QJTD01000031">
    <property type="protein sequence ID" value="PYE78485.1"/>
    <property type="molecule type" value="Genomic_DNA"/>
</dbReference>
<dbReference type="PROSITE" id="PS51257">
    <property type="entry name" value="PROKAR_LIPOPROTEIN"/>
    <property type="match status" value="1"/>
</dbReference>
<name>A0A2V4XB95_9FLAO</name>
<protein>
    <submittedName>
        <fullName evidence="1">Uncharacterized protein</fullName>
    </submittedName>
</protein>
<comment type="caution">
    <text evidence="1">The sequence shown here is derived from an EMBL/GenBank/DDBJ whole genome shotgun (WGS) entry which is preliminary data.</text>
</comment>
<dbReference type="AlphaFoldDB" id="A0A2V4XB95"/>
<accession>A0A2V4XB95</accession>
<dbReference type="OrthoDB" id="1380403at2"/>
<proteinExistence type="predicted"/>
<reference evidence="1 2" key="1">
    <citation type="submission" date="2018-06" db="EMBL/GenBank/DDBJ databases">
        <title>Genomic Encyclopedia of Type Strains, Phase III (KMG-III): the genomes of soil and plant-associated and newly described type strains.</title>
        <authorList>
            <person name="Whitman W."/>
        </authorList>
    </citation>
    <scope>NUCLEOTIDE SEQUENCE [LARGE SCALE GENOMIC DNA]</scope>
    <source>
        <strain evidence="1 2">CECT 7945</strain>
    </source>
</reference>
<sequence>MKNIFYTLLIGILFFSCTDEPDLNNYNLEIQNNSNENLNIKAYFEGNLISNVNLSTNQSGLECSYNDENFRGLFSNQCNIDSLIIRFSNDKGYIVNDEGSGTLNFSNDRNPFLPNGGFDINNNNYSFLITQEDFDNAHDLP</sequence>
<organism evidence="1 2">
    <name type="scientific">Winogradskyella epiphytica</name>
    <dbReference type="NCBI Taxonomy" id="262005"/>
    <lineage>
        <taxon>Bacteria</taxon>
        <taxon>Pseudomonadati</taxon>
        <taxon>Bacteroidota</taxon>
        <taxon>Flavobacteriia</taxon>
        <taxon>Flavobacteriales</taxon>
        <taxon>Flavobacteriaceae</taxon>
        <taxon>Winogradskyella</taxon>
    </lineage>
</organism>
<dbReference type="RefSeq" id="WP_110476664.1">
    <property type="nucleotide sequence ID" value="NZ_BMWQ01000030.1"/>
</dbReference>
<gene>
    <name evidence="1" type="ORF">DFQ11_1313</name>
</gene>
<keyword evidence="2" id="KW-1185">Reference proteome</keyword>
<evidence type="ECO:0000313" key="2">
    <source>
        <dbReference type="Proteomes" id="UP000248054"/>
    </source>
</evidence>
<dbReference type="Proteomes" id="UP000248054">
    <property type="component" value="Unassembled WGS sequence"/>
</dbReference>